<dbReference type="Proteomes" id="UP000659698">
    <property type="component" value="Unassembled WGS sequence"/>
</dbReference>
<dbReference type="PROSITE" id="PS51257">
    <property type="entry name" value="PROKAR_LIPOPROTEIN"/>
    <property type="match status" value="1"/>
</dbReference>
<name>A0ABR6VV26_9BACT</name>
<proteinExistence type="predicted"/>
<dbReference type="InterPro" id="IPR025442">
    <property type="entry name" value="DUF4185"/>
</dbReference>
<protein>
    <submittedName>
        <fullName evidence="2">DUF4185 domain-containing protein</fullName>
    </submittedName>
</protein>
<reference evidence="2 3" key="1">
    <citation type="journal article" date="2019" name="Int. J. Syst. Evol. Microbiol.">
        <title>Rufibacter sediminis sp. nov., isolated from freshwater lake sediment.</title>
        <authorList>
            <person name="Qu J.H."/>
            <person name="Zhang L.J."/>
            <person name="Fu Y.H."/>
            <person name="Li H.F."/>
        </authorList>
    </citation>
    <scope>NUCLEOTIDE SEQUENCE [LARGE SCALE GENOMIC DNA]</scope>
    <source>
        <strain evidence="2 3">H-1</strain>
    </source>
</reference>
<dbReference type="RefSeq" id="WP_186639561.1">
    <property type="nucleotide sequence ID" value="NZ_JACOAF010000035.1"/>
</dbReference>
<dbReference type="EMBL" id="JACOAF010000035">
    <property type="protein sequence ID" value="MBC3541068.1"/>
    <property type="molecule type" value="Genomic_DNA"/>
</dbReference>
<evidence type="ECO:0000313" key="3">
    <source>
        <dbReference type="Proteomes" id="UP000659698"/>
    </source>
</evidence>
<comment type="caution">
    <text evidence="2">The sequence shown here is derived from an EMBL/GenBank/DDBJ whole genome shotgun (WGS) entry which is preliminary data.</text>
</comment>
<evidence type="ECO:0000259" key="1">
    <source>
        <dbReference type="Pfam" id="PF13810"/>
    </source>
</evidence>
<keyword evidence="3" id="KW-1185">Reference proteome</keyword>
<accession>A0ABR6VV26</accession>
<gene>
    <name evidence="2" type="ORF">H7U12_15345</name>
</gene>
<sequence>MKTPSTNLCKRSIGPRIFSLGFLSLLALSCAKQNDTEQQTVAADETAAGANRLVSAVSVPQWEQMLQQNSGWLGADGIYSVALNGVEKAGQADSTDTFFWFSDTIIGAIKEDSLQADWEMVHNSVGYLPGGTPDPGRIKFHWGKTAQGKTASMFEPHTPNAQPGDYYWLGDGFFNHRKDSTIYIFAYRIKQLPGGVYPFEDVGVSLIALPKGSRPPFESHRQMDTPLFIKDSQGKGKVVFGVAILANTVGARAPKPDGFIYVYGVRGEKKELLVARVKDEAFEDFSQWRYWDGTSWGKDVHRAAALTNRVSNEMSVSFMEDGRVLATYQLDTNSPTVAIQAGQTPAGPFQPAKKIYETPEIYEDLDFYTYNAKAHPHLSKPGELLISYNVNSFDFIADIHQHPHHLRPRFISLKYK</sequence>
<feature type="domain" description="DUF4185" evidence="1">
    <location>
        <begin position="250"/>
        <end position="362"/>
    </location>
</feature>
<organism evidence="2 3">
    <name type="scientific">Rufibacter sediminis</name>
    <dbReference type="NCBI Taxonomy" id="2762756"/>
    <lineage>
        <taxon>Bacteria</taxon>
        <taxon>Pseudomonadati</taxon>
        <taxon>Bacteroidota</taxon>
        <taxon>Cytophagia</taxon>
        <taxon>Cytophagales</taxon>
        <taxon>Hymenobacteraceae</taxon>
        <taxon>Rufibacter</taxon>
    </lineage>
</organism>
<evidence type="ECO:0000313" key="2">
    <source>
        <dbReference type="EMBL" id="MBC3541068.1"/>
    </source>
</evidence>
<dbReference type="Pfam" id="PF13810">
    <property type="entry name" value="DUF4185"/>
    <property type="match status" value="1"/>
</dbReference>